<proteinExistence type="predicted"/>
<gene>
    <name evidence="1" type="ORF">IG3_01291</name>
</gene>
<comment type="caution">
    <text evidence="1">The sequence shown here is derived from an EMBL/GenBank/DDBJ whole genome shotgun (WGS) entry which is preliminary data.</text>
</comment>
<accession>J9C9W2</accession>
<sequence length="178" mass="21216">MKSILEKLGIKKEVLLEGILDGKECYLCGGYRDKIIIAFMMEDIKEIEKVLYSVPDLKNFIEKDIKEEEDKKTEKEISLPTFLWDIYIVGFYNLSINKRLDVSEISKVHRDRYIARKIIIEYKNEKELIQKYNQIIDPQVYLNELYSRNSEDKELIDLHKIDESIKEIKDFLEITTKN</sequence>
<evidence type="ECO:0000313" key="2">
    <source>
        <dbReference type="Proteomes" id="UP000004136"/>
    </source>
</evidence>
<dbReference type="OrthoDB" id="2621782at2"/>
<dbReference type="RefSeq" id="WP_002135663.1">
    <property type="nucleotide sequence ID" value="NZ_JH804672.1"/>
</dbReference>
<protein>
    <submittedName>
        <fullName evidence="1">Uncharacterized protein</fullName>
    </submittedName>
</protein>
<dbReference type="EMBL" id="AHDV01000007">
    <property type="protein sequence ID" value="EJV87804.1"/>
    <property type="molecule type" value="Genomic_DNA"/>
</dbReference>
<dbReference type="HOGENOM" id="CLU_1507699_0_0_9"/>
<reference evidence="1 2" key="1">
    <citation type="submission" date="2012-04" db="EMBL/GenBank/DDBJ databases">
        <title>The Genome Sequence of Bacillus cereus HuA2-1.</title>
        <authorList>
            <consortium name="The Broad Institute Genome Sequencing Platform"/>
            <consortium name="The Broad Institute Genome Sequencing Center for Infectious Disease"/>
            <person name="Feldgarden M."/>
            <person name="Van der Auwera G.A."/>
            <person name="Mahillon J."/>
            <person name="Duprez V."/>
            <person name="Timmery S."/>
            <person name="Mattelet C."/>
            <person name="Dierick K."/>
            <person name="Sun M."/>
            <person name="Yu Z."/>
            <person name="Zhu L."/>
            <person name="Hu X."/>
            <person name="Shank E.B."/>
            <person name="Swiecicka I."/>
            <person name="Hansen B.M."/>
            <person name="Andrup L."/>
            <person name="Young S.K."/>
            <person name="Zeng Q."/>
            <person name="Gargeya S."/>
            <person name="Fitzgerald M."/>
            <person name="Haas B."/>
            <person name="Abouelleil A."/>
            <person name="Alvarado L."/>
            <person name="Arachchi H.M."/>
            <person name="Berlin A."/>
            <person name="Chapman S.B."/>
            <person name="Goldberg J."/>
            <person name="Griggs A."/>
            <person name="Gujja S."/>
            <person name="Hansen M."/>
            <person name="Howarth C."/>
            <person name="Imamovic A."/>
            <person name="Larimer J."/>
            <person name="McCowen C."/>
            <person name="Montmayeur A."/>
            <person name="Murphy C."/>
            <person name="Neiman D."/>
            <person name="Pearson M."/>
            <person name="Priest M."/>
            <person name="Roberts A."/>
            <person name="Saif S."/>
            <person name="Shea T."/>
            <person name="Sisk P."/>
            <person name="Sykes S."/>
            <person name="Wortman J."/>
            <person name="Nusbaum C."/>
            <person name="Birren B."/>
        </authorList>
    </citation>
    <scope>NUCLEOTIDE SEQUENCE [LARGE SCALE GENOMIC DNA]</scope>
    <source>
        <strain evidence="1 2">HuA2-1</strain>
    </source>
</reference>
<dbReference type="Proteomes" id="UP000004136">
    <property type="component" value="Unassembled WGS sequence"/>
</dbReference>
<evidence type="ECO:0000313" key="1">
    <source>
        <dbReference type="EMBL" id="EJV87804.1"/>
    </source>
</evidence>
<name>J9C9W2_BACCE</name>
<dbReference type="AlphaFoldDB" id="J9C9W2"/>
<organism evidence="1 2">
    <name type="scientific">Bacillus cereus HuA2-1</name>
    <dbReference type="NCBI Taxonomy" id="1053201"/>
    <lineage>
        <taxon>Bacteria</taxon>
        <taxon>Bacillati</taxon>
        <taxon>Bacillota</taxon>
        <taxon>Bacilli</taxon>
        <taxon>Bacillales</taxon>
        <taxon>Bacillaceae</taxon>
        <taxon>Bacillus</taxon>
        <taxon>Bacillus cereus group</taxon>
    </lineage>
</organism>
<dbReference type="PATRIC" id="fig|1053201.3.peg.1331"/>